<dbReference type="Proteomes" id="UP000238479">
    <property type="component" value="Chromosome 3"/>
</dbReference>
<keyword evidence="4" id="KW-1185">Reference proteome</keyword>
<protein>
    <submittedName>
        <fullName evidence="3">Putative Rhodanese-like domain-containing protein</fullName>
    </submittedName>
</protein>
<evidence type="ECO:0000313" key="4">
    <source>
        <dbReference type="Proteomes" id="UP000238479"/>
    </source>
</evidence>
<dbReference type="FunFam" id="3.40.250.10:FF:000038">
    <property type="entry name" value="Rhodanese-like domain-containing protein 9, chloroplastic"/>
    <property type="match status" value="1"/>
</dbReference>
<feature type="transmembrane region" description="Helical" evidence="1">
    <location>
        <begin position="206"/>
        <end position="224"/>
    </location>
</feature>
<evidence type="ECO:0000256" key="1">
    <source>
        <dbReference type="SAM" id="Phobius"/>
    </source>
</evidence>
<dbReference type="GO" id="GO:0009507">
    <property type="term" value="C:chloroplast"/>
    <property type="evidence" value="ECO:0007669"/>
    <property type="project" value="TreeGrafter"/>
</dbReference>
<organism evidence="3 4">
    <name type="scientific">Rosa chinensis</name>
    <name type="common">China rose</name>
    <dbReference type="NCBI Taxonomy" id="74649"/>
    <lineage>
        <taxon>Eukaryota</taxon>
        <taxon>Viridiplantae</taxon>
        <taxon>Streptophyta</taxon>
        <taxon>Embryophyta</taxon>
        <taxon>Tracheophyta</taxon>
        <taxon>Spermatophyta</taxon>
        <taxon>Magnoliopsida</taxon>
        <taxon>eudicotyledons</taxon>
        <taxon>Gunneridae</taxon>
        <taxon>Pentapetalae</taxon>
        <taxon>rosids</taxon>
        <taxon>fabids</taxon>
        <taxon>Rosales</taxon>
        <taxon>Rosaceae</taxon>
        <taxon>Rosoideae</taxon>
        <taxon>Rosoideae incertae sedis</taxon>
        <taxon>Rosa</taxon>
    </lineage>
</organism>
<dbReference type="AlphaFoldDB" id="A0A2P6RDN3"/>
<dbReference type="Gramene" id="PRQ44533">
    <property type="protein sequence ID" value="PRQ44533"/>
    <property type="gene ID" value="RchiOBHm_Chr3g0480311"/>
</dbReference>
<evidence type="ECO:0000259" key="2">
    <source>
        <dbReference type="PROSITE" id="PS50206"/>
    </source>
</evidence>
<dbReference type="SUPFAM" id="SSF52821">
    <property type="entry name" value="Rhodanese/Cell cycle control phosphatase"/>
    <property type="match status" value="1"/>
</dbReference>
<feature type="domain" description="Rhodanese" evidence="2">
    <location>
        <begin position="64"/>
        <end position="187"/>
    </location>
</feature>
<gene>
    <name evidence="3" type="ORF">RchiOBHm_Chr3g0480311</name>
</gene>
<dbReference type="InterPro" id="IPR044615">
    <property type="entry name" value="STR9"/>
</dbReference>
<dbReference type="STRING" id="74649.A0A2P6RDN3"/>
<evidence type="ECO:0000313" key="3">
    <source>
        <dbReference type="EMBL" id="PRQ44533.1"/>
    </source>
</evidence>
<dbReference type="EMBL" id="PDCK01000041">
    <property type="protein sequence ID" value="PRQ44533.1"/>
    <property type="molecule type" value="Genomic_DNA"/>
</dbReference>
<dbReference type="Gene3D" id="3.40.250.10">
    <property type="entry name" value="Rhodanese-like domain"/>
    <property type="match status" value="1"/>
</dbReference>
<dbReference type="Pfam" id="PF00581">
    <property type="entry name" value="Rhodanese"/>
    <property type="match status" value="1"/>
</dbReference>
<keyword evidence="1" id="KW-0812">Transmembrane</keyword>
<dbReference type="CDD" id="cd00158">
    <property type="entry name" value="RHOD"/>
    <property type="match status" value="1"/>
</dbReference>
<dbReference type="InterPro" id="IPR001763">
    <property type="entry name" value="Rhodanese-like_dom"/>
</dbReference>
<proteinExistence type="predicted"/>
<dbReference type="PANTHER" id="PTHR45508">
    <property type="entry name" value="RHODANESE-LIKE DOMAIN-CONTAINING PROTEIN 9, CHLOROPLASTIC"/>
    <property type="match status" value="1"/>
</dbReference>
<comment type="caution">
    <text evidence="3">The sequence shown here is derived from an EMBL/GenBank/DDBJ whole genome shotgun (WGS) entry which is preliminary data.</text>
</comment>
<keyword evidence="1" id="KW-0472">Membrane</keyword>
<dbReference type="InterPro" id="IPR036873">
    <property type="entry name" value="Rhodanese-like_dom_sf"/>
</dbReference>
<dbReference type="OrthoDB" id="566238at2759"/>
<sequence>MAGIAFGSCCSTISSTSNFRTSWLKLETRTLRGGTILGKPNSVRTLAIRAEVNFVSADEAKELIAEGYTVIDVRDKSQYDRAHIKSCYHVPLFIENQDNDIGTIVKRTLHNNFSGLFFGLPFTKPNPEFVQSVKGQFSPQSKLLLVCQEGLRSAAAASKLEQAGFQDIACITSGLQKVKPGAFDAVGSTELQDAGKAGLITVQGKISAVLGTVLVCAYLFITFFPDQAEKLLQLAPTG</sequence>
<dbReference type="OMA" id="QRERAYI"/>
<accession>A0A2P6RDN3</accession>
<reference evidence="3 4" key="1">
    <citation type="journal article" date="2018" name="Nat. Genet.">
        <title>The Rosa genome provides new insights in the design of modern roses.</title>
        <authorList>
            <person name="Bendahmane M."/>
        </authorList>
    </citation>
    <scope>NUCLEOTIDE SEQUENCE [LARGE SCALE GENOMIC DNA]</scope>
    <source>
        <strain evidence="4">cv. Old Blush</strain>
    </source>
</reference>
<dbReference type="SMART" id="SM00450">
    <property type="entry name" value="RHOD"/>
    <property type="match status" value="1"/>
</dbReference>
<keyword evidence="1" id="KW-1133">Transmembrane helix</keyword>
<name>A0A2P6RDN3_ROSCH</name>
<dbReference type="PANTHER" id="PTHR45508:SF1">
    <property type="entry name" value="RHODANESE-LIKE DOMAIN-CONTAINING PROTEIN 9, CHLOROPLASTIC"/>
    <property type="match status" value="1"/>
</dbReference>
<dbReference type="PROSITE" id="PS50206">
    <property type="entry name" value="RHODANESE_3"/>
    <property type="match status" value="1"/>
</dbReference>